<evidence type="ECO:0000313" key="8">
    <source>
        <dbReference type="EMBL" id="KAL3675205.1"/>
    </source>
</evidence>
<name>A0ABD3GB21_9MARC</name>
<dbReference type="InterPro" id="IPR000719">
    <property type="entry name" value="Prot_kinase_dom"/>
</dbReference>
<dbReference type="PROSITE" id="PS00108">
    <property type="entry name" value="PROTEIN_KINASE_ST"/>
    <property type="match status" value="1"/>
</dbReference>
<evidence type="ECO:0000256" key="5">
    <source>
        <dbReference type="PROSITE-ProRule" id="PRU10141"/>
    </source>
</evidence>
<dbReference type="InterPro" id="IPR017441">
    <property type="entry name" value="Protein_kinase_ATP_BS"/>
</dbReference>
<evidence type="ECO:0000256" key="4">
    <source>
        <dbReference type="ARBA" id="ARBA00022840"/>
    </source>
</evidence>
<evidence type="ECO:0000256" key="2">
    <source>
        <dbReference type="ARBA" id="ARBA00022741"/>
    </source>
</evidence>
<keyword evidence="3" id="KW-0418">Kinase</keyword>
<dbReference type="Proteomes" id="UP001633002">
    <property type="component" value="Unassembled WGS sequence"/>
</dbReference>
<gene>
    <name evidence="8" type="ORF">R1sor_025153</name>
</gene>
<evidence type="ECO:0000259" key="7">
    <source>
        <dbReference type="PROSITE" id="PS50011"/>
    </source>
</evidence>
<dbReference type="GO" id="GO:0004674">
    <property type="term" value="F:protein serine/threonine kinase activity"/>
    <property type="evidence" value="ECO:0007669"/>
    <property type="project" value="UniProtKB-KW"/>
</dbReference>
<dbReference type="EMBL" id="JBJQOH010000008">
    <property type="protein sequence ID" value="KAL3675205.1"/>
    <property type="molecule type" value="Genomic_DNA"/>
</dbReference>
<accession>A0ABD3GB21</accession>
<evidence type="ECO:0000256" key="1">
    <source>
        <dbReference type="ARBA" id="ARBA00022679"/>
    </source>
</evidence>
<dbReference type="SUPFAM" id="SSF56112">
    <property type="entry name" value="Protein kinase-like (PK-like)"/>
    <property type="match status" value="1"/>
</dbReference>
<evidence type="ECO:0000256" key="6">
    <source>
        <dbReference type="RuleBase" id="RU000304"/>
    </source>
</evidence>
<evidence type="ECO:0000256" key="3">
    <source>
        <dbReference type="ARBA" id="ARBA00022777"/>
    </source>
</evidence>
<dbReference type="PANTHER" id="PTHR44167">
    <property type="entry name" value="OVARIAN-SPECIFIC SERINE/THREONINE-PROTEIN KINASE LOK-RELATED"/>
    <property type="match status" value="1"/>
</dbReference>
<reference evidence="8 9" key="1">
    <citation type="submission" date="2024-09" db="EMBL/GenBank/DDBJ databases">
        <title>Chromosome-scale assembly of Riccia sorocarpa.</title>
        <authorList>
            <person name="Paukszto L."/>
        </authorList>
    </citation>
    <scope>NUCLEOTIDE SEQUENCE [LARGE SCALE GENOMIC DNA]</scope>
    <source>
        <strain evidence="8">LP-2024</strain>
        <tissue evidence="8">Aerial parts of the thallus</tissue>
    </source>
</reference>
<comment type="caution">
    <text evidence="8">The sequence shown here is derived from an EMBL/GenBank/DDBJ whole genome shotgun (WGS) entry which is preliminary data.</text>
</comment>
<comment type="similarity">
    <text evidence="6">Belongs to the protein kinase superfamily.</text>
</comment>
<sequence>MSRGIPDFVRVKVLDRREDLENHYILTNDSLGEGMFGTTCVARCVSDPSQRVAVKTQQRVDPINGIFEEEVLRLYKEILFLNRILPRHPNILELKDVLVSPAECFYVTELCEGKMEDFYPVCDEESARRAFSQLVEAVHVCHQHGVLHNDIKVDNILFSDRNFMQVKLIDFGVAEYDPQWAVRRNRDFDYLQWFNPEEIWGIGLNPKVDIRALGFILHEMIVGQSIYEVTSFIVQTDQRPRTDMFSSAALHLLSQIGMKPYGPEDQDLAFTLDQIREHPWLTGLPFINIQPTMNLQEELRLLQNDLTVLKRLLRSWMIPPVIVQIDMNAVMMEYEALGWLYRGHEQTRLYLIRSKANNQIQRHCKLVNCTRGLYVQHMARLSHENFEPEKHLTPQLLELMASEADPQDDITDLGKILYAMMCRRWEEDPAESPESYRTDLLPVEDEFHPLAFDLLGMIGPEPFGAPQRYRTISIDEICEHPWLLLP</sequence>
<dbReference type="PROSITE" id="PS50011">
    <property type="entry name" value="PROTEIN_KINASE_DOM"/>
    <property type="match status" value="1"/>
</dbReference>
<keyword evidence="6" id="KW-0723">Serine/threonine-protein kinase</keyword>
<dbReference type="AlphaFoldDB" id="A0ABD3GB21"/>
<dbReference type="Pfam" id="PF00069">
    <property type="entry name" value="Pkinase"/>
    <property type="match status" value="1"/>
</dbReference>
<proteinExistence type="inferred from homology"/>
<dbReference type="GO" id="GO:0005524">
    <property type="term" value="F:ATP binding"/>
    <property type="evidence" value="ECO:0007669"/>
    <property type="project" value="UniProtKB-UniRule"/>
</dbReference>
<protein>
    <recommendedName>
        <fullName evidence="7">Protein kinase domain-containing protein</fullName>
    </recommendedName>
</protein>
<feature type="domain" description="Protein kinase" evidence="7">
    <location>
        <begin position="25"/>
        <end position="281"/>
    </location>
</feature>
<keyword evidence="4 5" id="KW-0067">ATP-binding</keyword>
<dbReference type="SMART" id="SM00220">
    <property type="entry name" value="S_TKc"/>
    <property type="match status" value="1"/>
</dbReference>
<dbReference type="PROSITE" id="PS00107">
    <property type="entry name" value="PROTEIN_KINASE_ATP"/>
    <property type="match status" value="1"/>
</dbReference>
<keyword evidence="2 5" id="KW-0547">Nucleotide-binding</keyword>
<evidence type="ECO:0000313" key="9">
    <source>
        <dbReference type="Proteomes" id="UP001633002"/>
    </source>
</evidence>
<dbReference type="Gene3D" id="1.10.510.10">
    <property type="entry name" value="Transferase(Phosphotransferase) domain 1"/>
    <property type="match status" value="1"/>
</dbReference>
<dbReference type="CDD" id="cd00180">
    <property type="entry name" value="PKc"/>
    <property type="match status" value="1"/>
</dbReference>
<keyword evidence="1" id="KW-0808">Transferase</keyword>
<feature type="binding site" evidence="5">
    <location>
        <position position="55"/>
    </location>
    <ligand>
        <name>ATP</name>
        <dbReference type="ChEBI" id="CHEBI:30616"/>
    </ligand>
</feature>
<dbReference type="InterPro" id="IPR011009">
    <property type="entry name" value="Kinase-like_dom_sf"/>
</dbReference>
<organism evidence="8 9">
    <name type="scientific">Riccia sorocarpa</name>
    <dbReference type="NCBI Taxonomy" id="122646"/>
    <lineage>
        <taxon>Eukaryota</taxon>
        <taxon>Viridiplantae</taxon>
        <taxon>Streptophyta</taxon>
        <taxon>Embryophyta</taxon>
        <taxon>Marchantiophyta</taxon>
        <taxon>Marchantiopsida</taxon>
        <taxon>Marchantiidae</taxon>
        <taxon>Marchantiales</taxon>
        <taxon>Ricciaceae</taxon>
        <taxon>Riccia</taxon>
    </lineage>
</organism>
<dbReference type="InterPro" id="IPR008271">
    <property type="entry name" value="Ser/Thr_kinase_AS"/>
</dbReference>
<dbReference type="PANTHER" id="PTHR44167:SF18">
    <property type="entry name" value="PROTEIN KINASE DOMAIN-CONTAINING PROTEIN"/>
    <property type="match status" value="1"/>
</dbReference>
<keyword evidence="9" id="KW-1185">Reference proteome</keyword>